<keyword evidence="1" id="KW-0472">Membrane</keyword>
<evidence type="ECO:0000313" key="3">
    <source>
        <dbReference type="Proteomes" id="UP000467841"/>
    </source>
</evidence>
<feature type="transmembrane region" description="Helical" evidence="1">
    <location>
        <begin position="87"/>
        <end position="111"/>
    </location>
</feature>
<keyword evidence="3" id="KW-1185">Reference proteome</keyword>
<evidence type="ECO:0000256" key="1">
    <source>
        <dbReference type="SAM" id="Phobius"/>
    </source>
</evidence>
<proteinExistence type="predicted"/>
<keyword evidence="1" id="KW-1133">Transmembrane helix</keyword>
<gene>
    <name evidence="2" type="ORF">MERR_LOCUS22308</name>
</gene>
<keyword evidence="1" id="KW-0812">Transmembrane</keyword>
<evidence type="ECO:0000313" key="2">
    <source>
        <dbReference type="EMBL" id="CAA7035073.1"/>
    </source>
</evidence>
<dbReference type="Proteomes" id="UP000467841">
    <property type="component" value="Unassembled WGS sequence"/>
</dbReference>
<feature type="transmembrane region" description="Helical" evidence="1">
    <location>
        <begin position="151"/>
        <end position="169"/>
    </location>
</feature>
<organism evidence="2 3">
    <name type="scientific">Microthlaspi erraticum</name>
    <dbReference type="NCBI Taxonomy" id="1685480"/>
    <lineage>
        <taxon>Eukaryota</taxon>
        <taxon>Viridiplantae</taxon>
        <taxon>Streptophyta</taxon>
        <taxon>Embryophyta</taxon>
        <taxon>Tracheophyta</taxon>
        <taxon>Spermatophyta</taxon>
        <taxon>Magnoliopsida</taxon>
        <taxon>eudicotyledons</taxon>
        <taxon>Gunneridae</taxon>
        <taxon>Pentapetalae</taxon>
        <taxon>rosids</taxon>
        <taxon>malvids</taxon>
        <taxon>Brassicales</taxon>
        <taxon>Brassicaceae</taxon>
        <taxon>Coluteocarpeae</taxon>
        <taxon>Microthlaspi</taxon>
    </lineage>
</organism>
<protein>
    <submittedName>
        <fullName evidence="2">Uncharacterized protein</fullName>
    </submittedName>
</protein>
<comment type="caution">
    <text evidence="2">The sequence shown here is derived from an EMBL/GenBank/DDBJ whole genome shotgun (WGS) entry which is preliminary data.</text>
</comment>
<dbReference type="AlphaFoldDB" id="A0A6D2JDF5"/>
<sequence>MFEGLRIHVKYAYTLSIILVTLRLISLSSLLRFVSSLSIILVTLRPLSLMAQPVNQDDTLTKILTGFIGGVITVPTYLALRNKMPSLWTPVLLFGGALFAVLMTSFMGHALRALNFRRCVWESLIAAGSFFAGGIVPLGLGLLVPNRVVRIITLIVMTCLVTALMLVIFRGDGRDRRHTEVPLWCIWLLVNVVIAVQTLIVDFAEKI</sequence>
<dbReference type="EMBL" id="CACVBM020001151">
    <property type="protein sequence ID" value="CAA7035073.1"/>
    <property type="molecule type" value="Genomic_DNA"/>
</dbReference>
<name>A0A6D2JDF5_9BRAS</name>
<accession>A0A6D2JDF5</accession>
<feature type="transmembrane region" description="Helical" evidence="1">
    <location>
        <begin position="12"/>
        <end position="43"/>
    </location>
</feature>
<feature type="transmembrane region" description="Helical" evidence="1">
    <location>
        <begin position="123"/>
        <end position="144"/>
    </location>
</feature>
<feature type="transmembrane region" description="Helical" evidence="1">
    <location>
        <begin position="181"/>
        <end position="204"/>
    </location>
</feature>
<feature type="transmembrane region" description="Helical" evidence="1">
    <location>
        <begin position="63"/>
        <end position="80"/>
    </location>
</feature>
<reference evidence="2" key="1">
    <citation type="submission" date="2020-01" db="EMBL/GenBank/DDBJ databases">
        <authorList>
            <person name="Mishra B."/>
        </authorList>
    </citation>
    <scope>NUCLEOTIDE SEQUENCE [LARGE SCALE GENOMIC DNA]</scope>
</reference>